<evidence type="ECO:0000259" key="1">
    <source>
        <dbReference type="Pfam" id="PF04536"/>
    </source>
</evidence>
<dbReference type="PANTHER" id="PTHR30373">
    <property type="entry name" value="UPF0603 PROTEIN YGCG"/>
    <property type="match status" value="1"/>
</dbReference>
<reference evidence="3" key="1">
    <citation type="submission" date="2010-05" db="EMBL/GenBank/DDBJ databases">
        <title>Complete sequence of Methylotenera sp. 301.</title>
        <authorList>
            <person name="Lucas S."/>
            <person name="Copeland A."/>
            <person name="Lapidus A."/>
            <person name="Cheng J.-F."/>
            <person name="Bruce D."/>
            <person name="Goodwin L."/>
            <person name="Pitluck S."/>
            <person name="Clum A."/>
            <person name="Land M."/>
            <person name="Hauser L."/>
            <person name="Kyrpides N."/>
            <person name="Ivanova N."/>
            <person name="Chistoservova L."/>
            <person name="Kalyuzhnaya M."/>
            <person name="Woyke T."/>
        </authorList>
    </citation>
    <scope>NUCLEOTIDE SEQUENCE [LARGE SCALE GENOMIC DNA]</scope>
    <source>
        <strain evidence="3">301</strain>
    </source>
</reference>
<dbReference type="OrthoDB" id="5683663at2"/>
<proteinExistence type="predicted"/>
<dbReference type="KEGG" id="meh:M301_2297"/>
<dbReference type="RefSeq" id="WP_013148970.1">
    <property type="nucleotide sequence ID" value="NC_014207.1"/>
</dbReference>
<name>D7DLW8_METV0</name>
<evidence type="ECO:0000313" key="3">
    <source>
        <dbReference type="Proteomes" id="UP000000383"/>
    </source>
</evidence>
<dbReference type="eggNOG" id="COG3762">
    <property type="taxonomic scope" value="Bacteria"/>
</dbReference>
<dbReference type="Gene3D" id="3.10.310.50">
    <property type="match status" value="1"/>
</dbReference>
<keyword evidence="3" id="KW-1185">Reference proteome</keyword>
<feature type="domain" description="TPM" evidence="1">
    <location>
        <begin position="23"/>
        <end position="145"/>
    </location>
</feature>
<reference evidence="2 3" key="2">
    <citation type="journal article" date="2011" name="J. Bacteriol.">
        <title>Genomes of three methylotrophs from a single niche uncover genetic and metabolic divergence of Methylophilaceae.</title>
        <authorList>
            <person name="Lapidus A."/>
            <person name="Clum A."/>
            <person name="Labutti K."/>
            <person name="Kaluzhnaya M.G."/>
            <person name="Lim S."/>
            <person name="Beck D.A."/>
            <person name="Glavina Del Rio T."/>
            <person name="Nolan M."/>
            <person name="Mavromatis K."/>
            <person name="Huntemann M."/>
            <person name="Lucas S."/>
            <person name="Lidstrom M.E."/>
            <person name="Ivanova N."/>
            <person name="Chistoserdova L."/>
        </authorList>
    </citation>
    <scope>NUCLEOTIDE SEQUENCE [LARGE SCALE GENOMIC DNA]</scope>
    <source>
        <strain evidence="2 3">301</strain>
    </source>
</reference>
<dbReference type="InterPro" id="IPR007621">
    <property type="entry name" value="TPM_dom"/>
</dbReference>
<evidence type="ECO:0000313" key="2">
    <source>
        <dbReference type="EMBL" id="ADI30662.1"/>
    </source>
</evidence>
<dbReference type="Proteomes" id="UP000000383">
    <property type="component" value="Chromosome"/>
</dbReference>
<dbReference type="AlphaFoldDB" id="D7DLW8"/>
<dbReference type="PANTHER" id="PTHR30373:SF8">
    <property type="entry name" value="BLL7265 PROTEIN"/>
    <property type="match status" value="1"/>
</dbReference>
<dbReference type="Pfam" id="PF04536">
    <property type="entry name" value="TPM_phosphatase"/>
    <property type="match status" value="1"/>
</dbReference>
<dbReference type="STRING" id="666681.M301_2297"/>
<gene>
    <name evidence="2" type="ordered locus">M301_2297</name>
</gene>
<accession>D7DLW8</accession>
<organism evidence="2 3">
    <name type="scientific">Methylotenera versatilis (strain 301)</name>
    <dbReference type="NCBI Taxonomy" id="666681"/>
    <lineage>
        <taxon>Bacteria</taxon>
        <taxon>Pseudomonadati</taxon>
        <taxon>Pseudomonadota</taxon>
        <taxon>Betaproteobacteria</taxon>
        <taxon>Nitrosomonadales</taxon>
        <taxon>Methylophilaceae</taxon>
        <taxon>Methylotenera</taxon>
    </lineage>
</organism>
<dbReference type="EMBL" id="CP002056">
    <property type="protein sequence ID" value="ADI30662.1"/>
    <property type="molecule type" value="Genomic_DNA"/>
</dbReference>
<sequence precursor="true">MSFKRLKRLAKHLFIWPSIVKKYFPKESMQRIESAIASSEKTHFGEICFVVESNLHAFDIVRHVSAKKRAIEIFSKFHVWDTAQNNGVLIYLLLADHDFEIVADRGIHHHVGTEGWEQISREMEKHFKHGDFELGVLQGIAKIAEHLNRHFPSDSENTNELSNAPIVI</sequence>
<dbReference type="HOGENOM" id="CLU_086382_1_0_4"/>
<protein>
    <recommendedName>
        <fullName evidence="1">TPM domain-containing protein</fullName>
    </recommendedName>
</protein>